<proteinExistence type="predicted"/>
<gene>
    <name evidence="1" type="ORF">KQX62_18030</name>
</gene>
<protein>
    <submittedName>
        <fullName evidence="1">Uncharacterized protein</fullName>
    </submittedName>
</protein>
<organism evidence="1 2">
    <name type="scientific">Rhodopseudomonas palustris</name>
    <dbReference type="NCBI Taxonomy" id="1076"/>
    <lineage>
        <taxon>Bacteria</taxon>
        <taxon>Pseudomonadati</taxon>
        <taxon>Pseudomonadota</taxon>
        <taxon>Alphaproteobacteria</taxon>
        <taxon>Hyphomicrobiales</taxon>
        <taxon>Nitrobacteraceae</taxon>
        <taxon>Rhodopseudomonas</taxon>
    </lineage>
</organism>
<evidence type="ECO:0000313" key="2">
    <source>
        <dbReference type="Proteomes" id="UP001163166"/>
    </source>
</evidence>
<name>A0AAX3DUX2_RHOPL</name>
<dbReference type="EMBL" id="CP076676">
    <property type="protein sequence ID" value="UYO38598.1"/>
    <property type="molecule type" value="Genomic_DNA"/>
</dbReference>
<evidence type="ECO:0000313" key="1">
    <source>
        <dbReference type="EMBL" id="UYO38598.1"/>
    </source>
</evidence>
<sequence>MPASDVQTLHGFLFAKLAAIGSKSETPIYYLQHFDDSEQRIAIDARPFNDEPKLRPYLATKVTVTGTQGPEYFHVGSITRCASDTHGCGINWGG</sequence>
<dbReference type="RefSeq" id="WP_264074152.1">
    <property type="nucleotide sequence ID" value="NZ_CP076676.1"/>
</dbReference>
<accession>A0AAX3DUX2</accession>
<reference evidence="1" key="1">
    <citation type="journal article" date="2022" name="Biol. Control">
        <title>In silico genomic analysis of Rhodopseudomonas palustris strains revealed potential biocontrol agents and crop yield enhancers.</title>
        <authorList>
            <person name="Surachat K."/>
            <person name="Kantachote D."/>
            <person name="Deachamag P."/>
            <person name="Wonglapsuwan M."/>
        </authorList>
    </citation>
    <scope>NUCLEOTIDE SEQUENCE</scope>
    <source>
        <strain evidence="1">TLS06</strain>
    </source>
</reference>
<dbReference type="Proteomes" id="UP001163166">
    <property type="component" value="Chromosome"/>
</dbReference>
<dbReference type="AlphaFoldDB" id="A0AAX3DUX2"/>